<dbReference type="GeneID" id="88359993"/>
<protein>
    <recommendedName>
        <fullName evidence="1">HTH cro/C1-type domain-containing protein</fullName>
    </recommendedName>
</protein>
<dbReference type="GO" id="GO:0003677">
    <property type="term" value="F:DNA binding"/>
    <property type="evidence" value="ECO:0007669"/>
    <property type="project" value="InterPro"/>
</dbReference>
<dbReference type="CDD" id="cd00093">
    <property type="entry name" value="HTH_XRE"/>
    <property type="match status" value="1"/>
</dbReference>
<dbReference type="KEGG" id="ntp:CRH09_21815"/>
<dbReference type="PROSITE" id="PS50943">
    <property type="entry name" value="HTH_CROC1"/>
    <property type="match status" value="1"/>
</dbReference>
<accession>A0A291RM23</accession>
<dbReference type="InterPro" id="IPR010982">
    <property type="entry name" value="Lambda_DNA-bd_dom_sf"/>
</dbReference>
<proteinExistence type="predicted"/>
<evidence type="ECO:0000259" key="1">
    <source>
        <dbReference type="PROSITE" id="PS50943"/>
    </source>
</evidence>
<gene>
    <name evidence="2" type="ORF">CRH09_21815</name>
</gene>
<evidence type="ECO:0000313" key="3">
    <source>
        <dbReference type="Proteomes" id="UP000221961"/>
    </source>
</evidence>
<dbReference type="SUPFAM" id="SSF47413">
    <property type="entry name" value="lambda repressor-like DNA-binding domains"/>
    <property type="match status" value="1"/>
</dbReference>
<dbReference type="RefSeq" id="WP_098695515.1">
    <property type="nucleotide sequence ID" value="NZ_CP023778.1"/>
</dbReference>
<dbReference type="InterPro" id="IPR001387">
    <property type="entry name" value="Cro/C1-type_HTH"/>
</dbReference>
<dbReference type="Gene3D" id="1.10.260.40">
    <property type="entry name" value="lambda repressor-like DNA-binding domains"/>
    <property type="match status" value="1"/>
</dbReference>
<name>A0A291RM23_9NOCA</name>
<dbReference type="Proteomes" id="UP000221961">
    <property type="component" value="Chromosome"/>
</dbReference>
<dbReference type="Pfam" id="PF13560">
    <property type="entry name" value="HTH_31"/>
    <property type="match status" value="1"/>
</dbReference>
<sequence>MNSPHSITCARRIVRDIDASGGSKWEAVQAIRSHCGVSLLRAHRIAHGFTLVEVAQQLQQLLSTDGSSSRGLSHQSVSRWETGLDMPTYPFLDALCRLYRTRPDRLGFGHDYTADDPQSSRNSQVGVSASGPLVVTSGVPRGASVWETVHALEESLEATGYLLYVVPPSEYIPARMRDLARIQQLMLAEQSAELRRRLLRVESILAGLIAFRLNDVADIHDTFMWFYKARRAARQAGDTAVDAWLRGHMAHIHECYRHALDQGLAAARSAQAVGGSKPTSASVFGLLSEGGIQARIGRRREAVEAITAAERMFVALPPTATTDNNLGTSEYILRWHQSHALASIGDRRAAEEARGRVLELPMAQKDHVGRALLDLDMAAMLERLGELDEASALIGHVWQTLPAELRIGQVHRYVCQLVAGLPSTMRDSIFQR</sequence>
<feature type="domain" description="HTH cro/C1-type" evidence="1">
    <location>
        <begin position="71"/>
        <end position="106"/>
    </location>
</feature>
<evidence type="ECO:0000313" key="2">
    <source>
        <dbReference type="EMBL" id="ATL68427.1"/>
    </source>
</evidence>
<dbReference type="EMBL" id="CP023778">
    <property type="protein sequence ID" value="ATL68427.1"/>
    <property type="molecule type" value="Genomic_DNA"/>
</dbReference>
<dbReference type="AlphaFoldDB" id="A0A291RM23"/>
<reference evidence="2 3" key="1">
    <citation type="submission" date="2017-10" db="EMBL/GenBank/DDBJ databases">
        <title>Comparative genomics between pathogenic Norcardia.</title>
        <authorList>
            <person name="Zeng L."/>
        </authorList>
    </citation>
    <scope>NUCLEOTIDE SEQUENCE [LARGE SCALE GENOMIC DNA]</scope>
    <source>
        <strain evidence="2 3">NC_YFY_NT001</strain>
    </source>
</reference>
<organism evidence="2 3">
    <name type="scientific">Nocardia terpenica</name>
    <dbReference type="NCBI Taxonomy" id="455432"/>
    <lineage>
        <taxon>Bacteria</taxon>
        <taxon>Bacillati</taxon>
        <taxon>Actinomycetota</taxon>
        <taxon>Actinomycetes</taxon>
        <taxon>Mycobacteriales</taxon>
        <taxon>Nocardiaceae</taxon>
        <taxon>Nocardia</taxon>
    </lineage>
</organism>